<dbReference type="GO" id="GO:0050664">
    <property type="term" value="F:oxidoreductase activity, acting on NAD(P)H, oxygen as acceptor"/>
    <property type="evidence" value="ECO:0007669"/>
    <property type="project" value="TreeGrafter"/>
</dbReference>
<dbReference type="InterPro" id="IPR002347">
    <property type="entry name" value="SDR_fam"/>
</dbReference>
<dbReference type="PANTHER" id="PTHR43008:SF8">
    <property type="entry name" value="BENZIL REDUCTASE ((S)-BENZOIN FORMING) IRC24"/>
    <property type="match status" value="1"/>
</dbReference>
<dbReference type="Pfam" id="PF00106">
    <property type="entry name" value="adh_short"/>
    <property type="match status" value="1"/>
</dbReference>
<protein>
    <submittedName>
        <fullName evidence="3">Uncharacterized protein</fullName>
    </submittedName>
</protein>
<dbReference type="PRINTS" id="PR00081">
    <property type="entry name" value="GDHRDH"/>
</dbReference>
<proteinExistence type="inferred from homology"/>
<dbReference type="SUPFAM" id="SSF51735">
    <property type="entry name" value="NAD(P)-binding Rossmann-fold domains"/>
    <property type="match status" value="1"/>
</dbReference>
<evidence type="ECO:0000256" key="2">
    <source>
        <dbReference type="ARBA" id="ARBA00023002"/>
    </source>
</evidence>
<dbReference type="AlphaFoldDB" id="X0L061"/>
<organism evidence="3">
    <name type="scientific">Fusarium oxysporum f. sp. vasinfectum 25433</name>
    <dbReference type="NCBI Taxonomy" id="1089449"/>
    <lineage>
        <taxon>Eukaryota</taxon>
        <taxon>Fungi</taxon>
        <taxon>Dikarya</taxon>
        <taxon>Ascomycota</taxon>
        <taxon>Pezizomycotina</taxon>
        <taxon>Sordariomycetes</taxon>
        <taxon>Hypocreomycetidae</taxon>
        <taxon>Hypocreales</taxon>
        <taxon>Nectriaceae</taxon>
        <taxon>Fusarium</taxon>
        <taxon>Fusarium oxysporum species complex</taxon>
    </lineage>
</organism>
<keyword evidence="2" id="KW-0560">Oxidoreductase</keyword>
<dbReference type="PANTHER" id="PTHR43008">
    <property type="entry name" value="BENZIL REDUCTASE"/>
    <property type="match status" value="1"/>
</dbReference>
<dbReference type="GO" id="GO:0016616">
    <property type="term" value="F:oxidoreductase activity, acting on the CH-OH group of donors, NAD or NADP as acceptor"/>
    <property type="evidence" value="ECO:0007669"/>
    <property type="project" value="UniProtKB-ARBA"/>
</dbReference>
<dbReference type="HOGENOM" id="CLU_010194_2_11_1"/>
<name>X0L061_FUSOX</name>
<dbReference type="Proteomes" id="UP000030701">
    <property type="component" value="Unassembled WGS sequence"/>
</dbReference>
<gene>
    <name evidence="3" type="ORF">FOTG_17294</name>
</gene>
<evidence type="ECO:0000256" key="1">
    <source>
        <dbReference type="ARBA" id="ARBA00006484"/>
    </source>
</evidence>
<dbReference type="InterPro" id="IPR036291">
    <property type="entry name" value="NAD(P)-bd_dom_sf"/>
</dbReference>
<dbReference type="EMBL" id="KK035248">
    <property type="protein sequence ID" value="EXM14301.1"/>
    <property type="molecule type" value="Genomic_DNA"/>
</dbReference>
<dbReference type="Gene3D" id="3.40.50.720">
    <property type="entry name" value="NAD(P)-binding Rossmann-like Domain"/>
    <property type="match status" value="1"/>
</dbReference>
<reference evidence="3" key="1">
    <citation type="submission" date="2011-11" db="EMBL/GenBank/DDBJ databases">
        <title>The Genome Sequence of Fusarium oxysporum Cotton.</title>
        <authorList>
            <consortium name="The Broad Institute Genome Sequencing Platform"/>
            <person name="Ma L.-J."/>
            <person name="Gale L.R."/>
            <person name="Schwartz D.C."/>
            <person name="Zhou S."/>
            <person name="Corby-Kistler H."/>
            <person name="Young S.K."/>
            <person name="Zeng Q."/>
            <person name="Gargeya S."/>
            <person name="Fitzgerald M."/>
            <person name="Haas B."/>
            <person name="Abouelleil A."/>
            <person name="Alvarado L."/>
            <person name="Arachchi H.M."/>
            <person name="Berlin A."/>
            <person name="Brown A."/>
            <person name="Chapman S.B."/>
            <person name="Chen Z."/>
            <person name="Dunbar C."/>
            <person name="Freedman E."/>
            <person name="Gearin G."/>
            <person name="Goldberg J."/>
            <person name="Griggs A."/>
            <person name="Gujja S."/>
            <person name="Heiman D."/>
            <person name="Howarth C."/>
            <person name="Larson L."/>
            <person name="Lui A."/>
            <person name="MacDonald P.J.P."/>
            <person name="Montmayeur A."/>
            <person name="Murphy C."/>
            <person name="Neiman D."/>
            <person name="Pearson M."/>
            <person name="Priest M."/>
            <person name="Roberts A."/>
            <person name="Saif S."/>
            <person name="Shea T."/>
            <person name="Shenoy N."/>
            <person name="Sisk P."/>
            <person name="Stolte C."/>
            <person name="Sykes S."/>
            <person name="Wortman J."/>
            <person name="Nusbaum C."/>
            <person name="Birren B."/>
        </authorList>
    </citation>
    <scope>NUCLEOTIDE SEQUENCE [LARGE SCALE GENOMIC DNA]</scope>
    <source>
        <strain evidence="3">25433</strain>
    </source>
</reference>
<comment type="similarity">
    <text evidence="1">Belongs to the short-chain dehydrogenases/reductases (SDR) family.</text>
</comment>
<evidence type="ECO:0000313" key="3">
    <source>
        <dbReference type="EMBL" id="EXM14301.1"/>
    </source>
</evidence>
<accession>X0L061</accession>
<sequence length="240" mass="25858">MTEVIIVTGASRGIGHAICCHLLSNPTCKVFAVARQPEPLQKLHLAYPDRMQYLCGDLADPAFGMAVVTRCLTAFGHINGVAVNHAIIEPVGVAADIEVADWMATFNVNFFGSVALVNAALPALRQARGRIIITQSHSINRYYRGWGPYGASKAALHHYAGTLTLEEPLINVLGIVPGMVDTAMSKRVRERYGPAMDAGDHQSLVALYETSQMVKPEQPGGVIAELALRAPATLRGKFLE</sequence>
<reference evidence="3" key="2">
    <citation type="submission" date="2014-03" db="EMBL/GenBank/DDBJ databases">
        <title>The Genome Annotation of Fusarium oxysporum Cotton.</title>
        <authorList>
            <consortium name="The Broad Institute Genomics Platform"/>
            <person name="Ma L.-J."/>
            <person name="Corby-Kistler H."/>
            <person name="Broz K."/>
            <person name="Gale L.R."/>
            <person name="Jonkers W."/>
            <person name="O'Donnell K."/>
            <person name="Ploetz R."/>
            <person name="Steinberg C."/>
            <person name="Schwartz D.C."/>
            <person name="VanEtten H."/>
            <person name="Zhou S."/>
            <person name="Young S.K."/>
            <person name="Zeng Q."/>
            <person name="Gargeya S."/>
            <person name="Fitzgerald M."/>
            <person name="Abouelleil A."/>
            <person name="Alvarado L."/>
            <person name="Chapman S.B."/>
            <person name="Gainer-Dewar J."/>
            <person name="Goldberg J."/>
            <person name="Griggs A."/>
            <person name="Gujja S."/>
            <person name="Hansen M."/>
            <person name="Howarth C."/>
            <person name="Imamovic A."/>
            <person name="Ireland A."/>
            <person name="Larimer J."/>
            <person name="McCowan C."/>
            <person name="Murphy C."/>
            <person name="Pearson M."/>
            <person name="Poon T.W."/>
            <person name="Priest M."/>
            <person name="Roberts A."/>
            <person name="Saif S."/>
            <person name="Shea T."/>
            <person name="Sykes S."/>
            <person name="Wortman J."/>
            <person name="Nusbaum C."/>
            <person name="Birren B."/>
        </authorList>
    </citation>
    <scope>NUCLEOTIDE SEQUENCE</scope>
    <source>
        <strain evidence="3">25433</strain>
    </source>
</reference>